<proteinExistence type="predicted"/>
<dbReference type="AlphaFoldDB" id="A0AAD7WF33"/>
<name>A0AAD7WF33_9TELE</name>
<sequence length="125" mass="13994">MSLDRDDTFQAAGPRTSIELPAILTSINPLRIDGTVQEVLPTLPLLAHGKRKDAALLKERIDSYIRRDELRPLKSRLLLLMRTSAPIESPGWTAQGRTKKTAKPLQLSAQIQAEVFCPMMHWHGS</sequence>
<evidence type="ECO:0000313" key="1">
    <source>
        <dbReference type="EMBL" id="KAJ8393614.1"/>
    </source>
</evidence>
<dbReference type="Proteomes" id="UP001221898">
    <property type="component" value="Unassembled WGS sequence"/>
</dbReference>
<keyword evidence="2" id="KW-1185">Reference proteome</keyword>
<reference evidence="1" key="1">
    <citation type="journal article" date="2023" name="Science">
        <title>Genome structures resolve the early diversification of teleost fishes.</title>
        <authorList>
            <person name="Parey E."/>
            <person name="Louis A."/>
            <person name="Montfort J."/>
            <person name="Bouchez O."/>
            <person name="Roques C."/>
            <person name="Iampietro C."/>
            <person name="Lluch J."/>
            <person name="Castinel A."/>
            <person name="Donnadieu C."/>
            <person name="Desvignes T."/>
            <person name="Floi Bucao C."/>
            <person name="Jouanno E."/>
            <person name="Wen M."/>
            <person name="Mejri S."/>
            <person name="Dirks R."/>
            <person name="Jansen H."/>
            <person name="Henkel C."/>
            <person name="Chen W.J."/>
            <person name="Zahm M."/>
            <person name="Cabau C."/>
            <person name="Klopp C."/>
            <person name="Thompson A.W."/>
            <person name="Robinson-Rechavi M."/>
            <person name="Braasch I."/>
            <person name="Lecointre G."/>
            <person name="Bobe J."/>
            <person name="Postlethwait J.H."/>
            <person name="Berthelot C."/>
            <person name="Roest Crollius H."/>
            <person name="Guiguen Y."/>
        </authorList>
    </citation>
    <scope>NUCLEOTIDE SEQUENCE</scope>
    <source>
        <strain evidence="1">NC1722</strain>
    </source>
</reference>
<dbReference type="EMBL" id="JAINUG010000135">
    <property type="protein sequence ID" value="KAJ8393614.1"/>
    <property type="molecule type" value="Genomic_DNA"/>
</dbReference>
<protein>
    <submittedName>
        <fullName evidence="1">Uncharacterized protein</fullName>
    </submittedName>
</protein>
<comment type="caution">
    <text evidence="1">The sequence shown here is derived from an EMBL/GenBank/DDBJ whole genome shotgun (WGS) entry which is preliminary data.</text>
</comment>
<evidence type="ECO:0000313" key="2">
    <source>
        <dbReference type="Proteomes" id="UP001221898"/>
    </source>
</evidence>
<gene>
    <name evidence="1" type="ORF">AAFF_G00058330</name>
</gene>
<organism evidence="1 2">
    <name type="scientific">Aldrovandia affinis</name>
    <dbReference type="NCBI Taxonomy" id="143900"/>
    <lineage>
        <taxon>Eukaryota</taxon>
        <taxon>Metazoa</taxon>
        <taxon>Chordata</taxon>
        <taxon>Craniata</taxon>
        <taxon>Vertebrata</taxon>
        <taxon>Euteleostomi</taxon>
        <taxon>Actinopterygii</taxon>
        <taxon>Neopterygii</taxon>
        <taxon>Teleostei</taxon>
        <taxon>Notacanthiformes</taxon>
        <taxon>Halosauridae</taxon>
        <taxon>Aldrovandia</taxon>
    </lineage>
</organism>
<accession>A0AAD7WF33</accession>